<gene>
    <name evidence="3" type="ORF">GCM10011354_01730</name>
</gene>
<dbReference type="AlphaFoldDB" id="A0A8J3A5F2"/>
<evidence type="ECO:0000313" key="4">
    <source>
        <dbReference type="Proteomes" id="UP000650511"/>
    </source>
</evidence>
<dbReference type="PANTHER" id="PTHR43194:SF5">
    <property type="entry name" value="PIMELOYL-[ACYL-CARRIER PROTEIN] METHYL ESTER ESTERASE"/>
    <property type="match status" value="1"/>
</dbReference>
<dbReference type="Proteomes" id="UP000650511">
    <property type="component" value="Unassembled WGS sequence"/>
</dbReference>
<dbReference type="InterPro" id="IPR050228">
    <property type="entry name" value="Carboxylesterase_BioH"/>
</dbReference>
<reference evidence="3" key="2">
    <citation type="submission" date="2020-09" db="EMBL/GenBank/DDBJ databases">
        <authorList>
            <person name="Sun Q."/>
            <person name="Zhou Y."/>
        </authorList>
    </citation>
    <scope>NUCLEOTIDE SEQUENCE</scope>
    <source>
        <strain evidence="3">CGMCC 1.14988</strain>
    </source>
</reference>
<dbReference type="Gene3D" id="3.40.50.1820">
    <property type="entry name" value="alpha/beta hydrolase"/>
    <property type="match status" value="1"/>
</dbReference>
<evidence type="ECO:0000259" key="2">
    <source>
        <dbReference type="Pfam" id="PF12697"/>
    </source>
</evidence>
<dbReference type="PANTHER" id="PTHR43194">
    <property type="entry name" value="HYDROLASE ALPHA/BETA FOLD FAMILY"/>
    <property type="match status" value="1"/>
</dbReference>
<proteinExistence type="predicted"/>
<reference evidence="3" key="1">
    <citation type="journal article" date="2014" name="Int. J. Syst. Evol. Microbiol.">
        <title>Complete genome sequence of Corynebacterium casei LMG S-19264T (=DSM 44701T), isolated from a smear-ripened cheese.</title>
        <authorList>
            <consortium name="US DOE Joint Genome Institute (JGI-PGF)"/>
            <person name="Walter F."/>
            <person name="Albersmeier A."/>
            <person name="Kalinowski J."/>
            <person name="Ruckert C."/>
        </authorList>
    </citation>
    <scope>NUCLEOTIDE SEQUENCE</scope>
    <source>
        <strain evidence="3">CGMCC 1.14988</strain>
    </source>
</reference>
<dbReference type="RefSeq" id="WP_130648219.1">
    <property type="nucleotide sequence ID" value="NZ_BMHA01000001.1"/>
</dbReference>
<name>A0A8J3A5F2_9ACTN</name>
<sequence>MTTTTAAPTAPAPRWHEARAGRWRIASRVWQRHDTTGRRPVVLVHGLVISSAYLVPLAQHLAVRRTVHALDLPGFGRSRDPRPDRALDTRELGQALIDWLDARGLRDVALVANSYGNQIAAEVALRRPDLVGALVLLAPTMDPRARRYDEQLRRWRMEMKTQTGALQRLMVRDYLRAGLGRAIATFRHAMADAIEDKLPFLDVPALVVHGSEDPMVEDRWAREVADLLPDAQRRRLPGATHAINHEQPLQTARVVAAFLDDLDDTDGERRPTAGRPSPVRAA</sequence>
<dbReference type="EMBL" id="BMHA01000001">
    <property type="protein sequence ID" value="GGI02841.1"/>
    <property type="molecule type" value="Genomic_DNA"/>
</dbReference>
<dbReference type="SUPFAM" id="SSF53474">
    <property type="entry name" value="alpha/beta-Hydrolases"/>
    <property type="match status" value="1"/>
</dbReference>
<feature type="domain" description="AB hydrolase-1" evidence="2">
    <location>
        <begin position="41"/>
        <end position="253"/>
    </location>
</feature>
<comment type="caution">
    <text evidence="3">The sequence shown here is derived from an EMBL/GenBank/DDBJ whole genome shotgun (WGS) entry which is preliminary data.</text>
</comment>
<feature type="region of interest" description="Disordered" evidence="1">
    <location>
        <begin position="263"/>
        <end position="282"/>
    </location>
</feature>
<dbReference type="InterPro" id="IPR000073">
    <property type="entry name" value="AB_hydrolase_1"/>
</dbReference>
<dbReference type="InterPro" id="IPR029058">
    <property type="entry name" value="AB_hydrolase_fold"/>
</dbReference>
<dbReference type="GO" id="GO:0003824">
    <property type="term" value="F:catalytic activity"/>
    <property type="evidence" value="ECO:0007669"/>
    <property type="project" value="UniProtKB-ARBA"/>
</dbReference>
<keyword evidence="4" id="KW-1185">Reference proteome</keyword>
<accession>A0A8J3A5F2</accession>
<dbReference type="OrthoDB" id="27092at2"/>
<dbReference type="Pfam" id="PF12697">
    <property type="entry name" value="Abhydrolase_6"/>
    <property type="match status" value="1"/>
</dbReference>
<organism evidence="3 4">
    <name type="scientific">Egicoccus halophilus</name>
    <dbReference type="NCBI Taxonomy" id="1670830"/>
    <lineage>
        <taxon>Bacteria</taxon>
        <taxon>Bacillati</taxon>
        <taxon>Actinomycetota</taxon>
        <taxon>Nitriliruptoria</taxon>
        <taxon>Egicoccales</taxon>
        <taxon>Egicoccaceae</taxon>
        <taxon>Egicoccus</taxon>
    </lineage>
</organism>
<evidence type="ECO:0000256" key="1">
    <source>
        <dbReference type="SAM" id="MobiDB-lite"/>
    </source>
</evidence>
<evidence type="ECO:0000313" key="3">
    <source>
        <dbReference type="EMBL" id="GGI02841.1"/>
    </source>
</evidence>
<dbReference type="PRINTS" id="PR00111">
    <property type="entry name" value="ABHYDROLASE"/>
</dbReference>
<protein>
    <submittedName>
        <fullName evidence="3">Dihydrolipoamide acetyltransferase</fullName>
    </submittedName>
</protein>